<keyword evidence="2" id="KW-1003">Cell membrane</keyword>
<dbReference type="PANTHER" id="PTHR33908:SF11">
    <property type="entry name" value="MEMBRANE PROTEIN"/>
    <property type="match status" value="1"/>
</dbReference>
<reference evidence="11" key="1">
    <citation type="submission" date="2017-09" db="EMBL/GenBank/DDBJ databases">
        <title>Depth-based differentiation of microbial function through sediment-hosted aquifers and enrichment of novel symbionts in the deep terrestrial subsurface.</title>
        <authorList>
            <person name="Probst A.J."/>
            <person name="Ladd B."/>
            <person name="Jarett J.K."/>
            <person name="Geller-Mcgrath D.E."/>
            <person name="Sieber C.M.K."/>
            <person name="Emerson J.B."/>
            <person name="Anantharaman K."/>
            <person name="Thomas B.C."/>
            <person name="Malmstrom R."/>
            <person name="Stieglmeier M."/>
            <person name="Klingl A."/>
            <person name="Woyke T."/>
            <person name="Ryan C.M."/>
            <person name="Banfield J.F."/>
        </authorList>
    </citation>
    <scope>NUCLEOTIDE SEQUENCE [LARGE SCALE GENOMIC DNA]</scope>
</reference>
<feature type="transmembrane region" description="Helical" evidence="8">
    <location>
        <begin position="106"/>
        <end position="125"/>
    </location>
</feature>
<keyword evidence="7 8" id="KW-0472">Membrane</keyword>
<feature type="transmembrane region" description="Helical" evidence="8">
    <location>
        <begin position="199"/>
        <end position="222"/>
    </location>
</feature>
<dbReference type="Pfam" id="PF13231">
    <property type="entry name" value="PMT_2"/>
    <property type="match status" value="1"/>
</dbReference>
<feature type="transmembrane region" description="Helical" evidence="8">
    <location>
        <begin position="283"/>
        <end position="302"/>
    </location>
</feature>
<comment type="caution">
    <text evidence="10">The sequence shown here is derived from an EMBL/GenBank/DDBJ whole genome shotgun (WGS) entry which is preliminary data.</text>
</comment>
<evidence type="ECO:0000256" key="7">
    <source>
        <dbReference type="ARBA" id="ARBA00023136"/>
    </source>
</evidence>
<sequence length="516" mass="60326">MISKKNTLILLIVFLIVFILFHWNTLNAPLERDEGEYAYNAQLLSNNLLPYENSFLTKPPLIIYHYYLAQLIKSPSIWPIRSIAALYTAGSIVLLFLIIKKVANEKIAWLGAFISLPLLIAPYLTLQAANTEKFMIVPLLGTLLIFFQENKQSYWHLFIASCLSALAILFKPLALAVTAPLFIIWLINNYREKNNIKLIFQQILIVISGHLILFFLCFIPFLKSWVALQNIWEQVILFNLYYASQMKQYLWSVPLDFLQKFWHYWWHLILILFVGFIIRPKTWWFFFTLLIISYLSVFTSIINHYYLLVIPFIIILVSIAIYKLCNYLKLSDDSYNALIIFITFVFFIIQVIPIRNQFLMNPEQITRWIYGLQGNPFIESQIIGKKIKQITQPQDNIFIAGSESQIYYYSQRVSSSANITYQLNIDSPLREKYQQQVVTDLKEKPPTVIVVAPHPFSGLWQEGSPTIFINYLNQILKDQYQLIGGYVWQGDNGSWQEPISNDEQFNNANLLLFVKK</sequence>
<evidence type="ECO:0000256" key="2">
    <source>
        <dbReference type="ARBA" id="ARBA00022475"/>
    </source>
</evidence>
<evidence type="ECO:0000256" key="4">
    <source>
        <dbReference type="ARBA" id="ARBA00022679"/>
    </source>
</evidence>
<feature type="transmembrane region" description="Helical" evidence="8">
    <location>
        <begin position="154"/>
        <end position="187"/>
    </location>
</feature>
<evidence type="ECO:0000256" key="8">
    <source>
        <dbReference type="SAM" id="Phobius"/>
    </source>
</evidence>
<name>A0A2M7VEN2_9BACT</name>
<keyword evidence="4" id="KW-0808">Transferase</keyword>
<feature type="transmembrane region" description="Helical" evidence="8">
    <location>
        <begin position="261"/>
        <end position="278"/>
    </location>
</feature>
<evidence type="ECO:0000259" key="9">
    <source>
        <dbReference type="Pfam" id="PF13231"/>
    </source>
</evidence>
<protein>
    <recommendedName>
        <fullName evidence="9">Glycosyltransferase RgtA/B/C/D-like domain-containing protein</fullName>
    </recommendedName>
</protein>
<evidence type="ECO:0000256" key="6">
    <source>
        <dbReference type="ARBA" id="ARBA00022989"/>
    </source>
</evidence>
<feature type="transmembrane region" description="Helical" evidence="8">
    <location>
        <begin position="7"/>
        <end position="23"/>
    </location>
</feature>
<dbReference type="InterPro" id="IPR038731">
    <property type="entry name" value="RgtA/B/C-like"/>
</dbReference>
<feature type="transmembrane region" description="Helical" evidence="8">
    <location>
        <begin position="78"/>
        <end position="99"/>
    </location>
</feature>
<keyword evidence="6 8" id="KW-1133">Transmembrane helix</keyword>
<evidence type="ECO:0000256" key="3">
    <source>
        <dbReference type="ARBA" id="ARBA00022676"/>
    </source>
</evidence>
<feature type="domain" description="Glycosyltransferase RgtA/B/C/D-like" evidence="9">
    <location>
        <begin position="58"/>
        <end position="209"/>
    </location>
</feature>
<dbReference type="Proteomes" id="UP000230405">
    <property type="component" value="Unassembled WGS sequence"/>
</dbReference>
<evidence type="ECO:0000256" key="5">
    <source>
        <dbReference type="ARBA" id="ARBA00022692"/>
    </source>
</evidence>
<feature type="transmembrane region" description="Helical" evidence="8">
    <location>
        <begin position="308"/>
        <end position="325"/>
    </location>
</feature>
<feature type="transmembrane region" description="Helical" evidence="8">
    <location>
        <begin position="337"/>
        <end position="354"/>
    </location>
</feature>
<keyword evidence="3" id="KW-0328">Glycosyltransferase</keyword>
<evidence type="ECO:0000313" key="10">
    <source>
        <dbReference type="EMBL" id="PIZ98946.1"/>
    </source>
</evidence>
<dbReference type="GO" id="GO:0009103">
    <property type="term" value="P:lipopolysaccharide biosynthetic process"/>
    <property type="evidence" value="ECO:0007669"/>
    <property type="project" value="UniProtKB-ARBA"/>
</dbReference>
<dbReference type="EMBL" id="PFPO01000055">
    <property type="protein sequence ID" value="PIZ98946.1"/>
    <property type="molecule type" value="Genomic_DNA"/>
</dbReference>
<proteinExistence type="predicted"/>
<dbReference type="InterPro" id="IPR050297">
    <property type="entry name" value="LipidA_mod_glycosyltrf_83"/>
</dbReference>
<gene>
    <name evidence="10" type="ORF">COX77_02950</name>
</gene>
<organism evidence="10 11">
    <name type="scientific">Candidatus Komeilibacteria bacterium CG_4_10_14_0_2_um_filter_37_10</name>
    <dbReference type="NCBI Taxonomy" id="1974470"/>
    <lineage>
        <taxon>Bacteria</taxon>
        <taxon>Candidatus Komeiliibacteriota</taxon>
    </lineage>
</organism>
<dbReference type="GO" id="GO:0005886">
    <property type="term" value="C:plasma membrane"/>
    <property type="evidence" value="ECO:0007669"/>
    <property type="project" value="UniProtKB-SubCell"/>
</dbReference>
<dbReference type="AlphaFoldDB" id="A0A2M7VEN2"/>
<keyword evidence="5 8" id="KW-0812">Transmembrane</keyword>
<comment type="subcellular location">
    <subcellularLocation>
        <location evidence="1">Cell membrane</location>
        <topology evidence="1">Multi-pass membrane protein</topology>
    </subcellularLocation>
</comment>
<dbReference type="GO" id="GO:0016763">
    <property type="term" value="F:pentosyltransferase activity"/>
    <property type="evidence" value="ECO:0007669"/>
    <property type="project" value="TreeGrafter"/>
</dbReference>
<dbReference type="PANTHER" id="PTHR33908">
    <property type="entry name" value="MANNOSYLTRANSFERASE YKCB-RELATED"/>
    <property type="match status" value="1"/>
</dbReference>
<accession>A0A2M7VEN2</accession>
<evidence type="ECO:0000256" key="1">
    <source>
        <dbReference type="ARBA" id="ARBA00004651"/>
    </source>
</evidence>
<evidence type="ECO:0000313" key="11">
    <source>
        <dbReference type="Proteomes" id="UP000230405"/>
    </source>
</evidence>